<evidence type="ECO:0000256" key="1">
    <source>
        <dbReference type="ARBA" id="ARBA00004141"/>
    </source>
</evidence>
<sequence length="502" mass="56059">MNHSRDYGNNRNSETIGRGEEGELESSENLNFTIDRAIEKIGYGLFQSKLSIFTALLWMSDSMELMLLTIISPTLQCLWSLSSYDVAIITVVVFAGEALGSLAWGILSDKFGRRRILWISTFFLVYFGLVTSLAPTFNWVLTVRFCVGISLSALTQSITYFTEFLPTRYRSSSILLLQLAWAGGSVIECLLAILVLERLGWRYMIGFTTIPGILVLFIIPCIPKSPRYLLECDELGEAYQVLKSGAKQNCRALPPGELVHSVPSELPLIERPQKQKGNLLELASREYRLTSLLLSMIWYIGGFCYFGAVLLTTGLFQYDTHCVTRVHTNNTITDTRCKVLSEEELIYSLLISFGEFPGILVAVLFNDILGRKLTTIILFLIGSLFTLLLNICTGVNDKIIKTVFLFTARACISGSLQVVYVYTPEVYATHIRSSALSMANLMARFGMMTTSFAAVILLQTSFYAAITLYGVTGVIGAILTFLLPYETKGRNIGEYTEHKFIC</sequence>
<name>A0AAV7K1H6_9METZ</name>
<dbReference type="Proteomes" id="UP001165289">
    <property type="component" value="Unassembled WGS sequence"/>
</dbReference>
<evidence type="ECO:0000256" key="4">
    <source>
        <dbReference type="ARBA" id="ARBA00022692"/>
    </source>
</evidence>
<proteinExistence type="inferred from homology"/>
<feature type="transmembrane region" description="Helical" evidence="8">
    <location>
        <begin position="174"/>
        <end position="195"/>
    </location>
</feature>
<feature type="transmembrane region" description="Helical" evidence="8">
    <location>
        <begin position="345"/>
        <end position="366"/>
    </location>
</feature>
<evidence type="ECO:0000256" key="2">
    <source>
        <dbReference type="ARBA" id="ARBA00008335"/>
    </source>
</evidence>
<dbReference type="PANTHER" id="PTHR23511:SF5">
    <property type="entry name" value="MAJOR FACILITATOR-TYPE TRANSPORTER HXNZ-RELATED"/>
    <property type="match status" value="1"/>
</dbReference>
<organism evidence="10 11">
    <name type="scientific">Oopsacas minuta</name>
    <dbReference type="NCBI Taxonomy" id="111878"/>
    <lineage>
        <taxon>Eukaryota</taxon>
        <taxon>Metazoa</taxon>
        <taxon>Porifera</taxon>
        <taxon>Hexactinellida</taxon>
        <taxon>Hexasterophora</taxon>
        <taxon>Lyssacinosida</taxon>
        <taxon>Leucopsacidae</taxon>
        <taxon>Oopsacas</taxon>
    </lineage>
</organism>
<evidence type="ECO:0000256" key="3">
    <source>
        <dbReference type="ARBA" id="ARBA00022448"/>
    </source>
</evidence>
<evidence type="ECO:0000313" key="11">
    <source>
        <dbReference type="Proteomes" id="UP001165289"/>
    </source>
</evidence>
<feature type="transmembrane region" description="Helical" evidence="8">
    <location>
        <begin position="373"/>
        <end position="391"/>
    </location>
</feature>
<dbReference type="InterPro" id="IPR036259">
    <property type="entry name" value="MFS_trans_sf"/>
</dbReference>
<evidence type="ECO:0000256" key="7">
    <source>
        <dbReference type="SAM" id="MobiDB-lite"/>
    </source>
</evidence>
<dbReference type="EMBL" id="JAKMXF010000221">
    <property type="protein sequence ID" value="KAI6654900.1"/>
    <property type="molecule type" value="Genomic_DNA"/>
</dbReference>
<keyword evidence="11" id="KW-1185">Reference proteome</keyword>
<dbReference type="InterPro" id="IPR020846">
    <property type="entry name" value="MFS_dom"/>
</dbReference>
<comment type="similarity">
    <text evidence="2">Belongs to the major facilitator superfamily.</text>
</comment>
<dbReference type="Gene3D" id="1.20.1250.20">
    <property type="entry name" value="MFS general substrate transporter like domains"/>
    <property type="match status" value="1"/>
</dbReference>
<keyword evidence="6 8" id="KW-0472">Membrane</keyword>
<feature type="transmembrane region" description="Helical" evidence="8">
    <location>
        <begin position="201"/>
        <end position="219"/>
    </location>
</feature>
<dbReference type="InterPro" id="IPR005828">
    <property type="entry name" value="MFS_sugar_transport-like"/>
</dbReference>
<feature type="transmembrane region" description="Helical" evidence="8">
    <location>
        <begin position="435"/>
        <end position="456"/>
    </location>
</feature>
<dbReference type="PANTHER" id="PTHR23511">
    <property type="entry name" value="SYNAPTIC VESICLE GLYCOPROTEIN 2"/>
    <property type="match status" value="1"/>
</dbReference>
<feature type="region of interest" description="Disordered" evidence="7">
    <location>
        <begin position="1"/>
        <end position="22"/>
    </location>
</feature>
<comment type="caution">
    <text evidence="10">The sequence shown here is derived from an EMBL/GenBank/DDBJ whole genome shotgun (WGS) entry which is preliminary data.</text>
</comment>
<accession>A0AAV7K1H6</accession>
<dbReference type="PROSITE" id="PS50850">
    <property type="entry name" value="MFS"/>
    <property type="match status" value="1"/>
</dbReference>
<keyword evidence="3" id="KW-0813">Transport</keyword>
<keyword evidence="5 8" id="KW-1133">Transmembrane helix</keyword>
<feature type="transmembrane region" description="Helical" evidence="8">
    <location>
        <begin position="292"/>
        <end position="311"/>
    </location>
</feature>
<dbReference type="GO" id="GO:0022857">
    <property type="term" value="F:transmembrane transporter activity"/>
    <property type="evidence" value="ECO:0007669"/>
    <property type="project" value="InterPro"/>
</dbReference>
<feature type="transmembrane region" description="Helical" evidence="8">
    <location>
        <begin position="116"/>
        <end position="135"/>
    </location>
</feature>
<evidence type="ECO:0000259" key="9">
    <source>
        <dbReference type="PROSITE" id="PS50850"/>
    </source>
</evidence>
<protein>
    <submittedName>
        <fullName evidence="10">Synaptic vesicle 2-related protein-like isoform X1</fullName>
    </submittedName>
</protein>
<evidence type="ECO:0000256" key="6">
    <source>
        <dbReference type="ARBA" id="ARBA00023136"/>
    </source>
</evidence>
<feature type="transmembrane region" description="Helical" evidence="8">
    <location>
        <begin position="50"/>
        <end position="71"/>
    </location>
</feature>
<feature type="transmembrane region" description="Helical" evidence="8">
    <location>
        <begin position="83"/>
        <end position="104"/>
    </location>
</feature>
<evidence type="ECO:0000256" key="8">
    <source>
        <dbReference type="SAM" id="Phobius"/>
    </source>
</evidence>
<dbReference type="Pfam" id="PF00083">
    <property type="entry name" value="Sugar_tr"/>
    <property type="match status" value="1"/>
</dbReference>
<evidence type="ECO:0000256" key="5">
    <source>
        <dbReference type="ARBA" id="ARBA00022989"/>
    </source>
</evidence>
<keyword evidence="4 8" id="KW-0812">Transmembrane</keyword>
<feature type="domain" description="Major facilitator superfamily (MFS) profile" evidence="9">
    <location>
        <begin position="50"/>
        <end position="488"/>
    </location>
</feature>
<evidence type="ECO:0000313" key="10">
    <source>
        <dbReference type="EMBL" id="KAI6654900.1"/>
    </source>
</evidence>
<comment type="subcellular location">
    <subcellularLocation>
        <location evidence="1">Membrane</location>
        <topology evidence="1">Multi-pass membrane protein</topology>
    </subcellularLocation>
</comment>
<reference evidence="10 11" key="1">
    <citation type="journal article" date="2023" name="BMC Biol.">
        <title>The compact genome of the sponge Oopsacas minuta (Hexactinellida) is lacking key metazoan core genes.</title>
        <authorList>
            <person name="Santini S."/>
            <person name="Schenkelaars Q."/>
            <person name="Jourda C."/>
            <person name="Duchesne M."/>
            <person name="Belahbib H."/>
            <person name="Rocher C."/>
            <person name="Selva M."/>
            <person name="Riesgo A."/>
            <person name="Vervoort M."/>
            <person name="Leys S.P."/>
            <person name="Kodjabachian L."/>
            <person name="Le Bivic A."/>
            <person name="Borchiellini C."/>
            <person name="Claverie J.M."/>
            <person name="Renard E."/>
        </authorList>
    </citation>
    <scope>NUCLEOTIDE SEQUENCE [LARGE SCALE GENOMIC DNA]</scope>
    <source>
        <strain evidence="10">SPO-2</strain>
    </source>
</reference>
<dbReference type="SUPFAM" id="SSF103473">
    <property type="entry name" value="MFS general substrate transporter"/>
    <property type="match status" value="1"/>
</dbReference>
<dbReference type="GO" id="GO:0016020">
    <property type="term" value="C:membrane"/>
    <property type="evidence" value="ECO:0007669"/>
    <property type="project" value="UniProtKB-SubCell"/>
</dbReference>
<dbReference type="AlphaFoldDB" id="A0AAV7K1H6"/>
<feature type="transmembrane region" description="Helical" evidence="8">
    <location>
        <begin position="462"/>
        <end position="483"/>
    </location>
</feature>
<gene>
    <name evidence="10" type="ORF">LOD99_2779</name>
</gene>